<proteinExistence type="predicted"/>
<gene>
    <name evidence="1" type="ORF">DCAR_0310956</name>
</gene>
<name>A0A166AAG6_DAUCS</name>
<dbReference type="OrthoDB" id="682522at2759"/>
<organism evidence="1 2">
    <name type="scientific">Daucus carota subsp. sativus</name>
    <name type="common">Carrot</name>
    <dbReference type="NCBI Taxonomy" id="79200"/>
    <lineage>
        <taxon>Eukaryota</taxon>
        <taxon>Viridiplantae</taxon>
        <taxon>Streptophyta</taxon>
        <taxon>Embryophyta</taxon>
        <taxon>Tracheophyta</taxon>
        <taxon>Spermatophyta</taxon>
        <taxon>Magnoliopsida</taxon>
        <taxon>eudicotyledons</taxon>
        <taxon>Gunneridae</taxon>
        <taxon>Pentapetalae</taxon>
        <taxon>asterids</taxon>
        <taxon>campanulids</taxon>
        <taxon>Apiales</taxon>
        <taxon>Apiaceae</taxon>
        <taxon>Apioideae</taxon>
        <taxon>Scandiceae</taxon>
        <taxon>Daucinae</taxon>
        <taxon>Daucus</taxon>
        <taxon>Daucus sect. Daucus</taxon>
    </lineage>
</organism>
<protein>
    <submittedName>
        <fullName evidence="1">Uncharacterized protein</fullName>
    </submittedName>
</protein>
<dbReference type="Gene3D" id="3.40.50.150">
    <property type="entry name" value="Vaccinia Virus protein VP39"/>
    <property type="match status" value="1"/>
</dbReference>
<evidence type="ECO:0000313" key="2">
    <source>
        <dbReference type="Proteomes" id="UP000077755"/>
    </source>
</evidence>
<evidence type="ECO:0000313" key="1">
    <source>
        <dbReference type="EMBL" id="WOG91706.1"/>
    </source>
</evidence>
<dbReference type="AlphaFoldDB" id="A0A166AAG6"/>
<dbReference type="SUPFAM" id="SSF53335">
    <property type="entry name" value="S-adenosyl-L-methionine-dependent methyltransferases"/>
    <property type="match status" value="1"/>
</dbReference>
<dbReference type="Gramene" id="KZN00948">
    <property type="protein sequence ID" value="KZN00948"/>
    <property type="gene ID" value="DCAR_009702"/>
</dbReference>
<dbReference type="Proteomes" id="UP000077755">
    <property type="component" value="Chromosome 3"/>
</dbReference>
<sequence length="230" mass="25200">MDKQIQTFLNKVSFLAITIATLTLFLLLIQTPRTCFDPNTILKPHQKFPKSSCEASHRPITSPTKQNRRIWATKAWRNGVASLASTFLDLRNVHYFNNDSHVLCVSAGAGHSVVAFNEVGVSEVTAVEIVESPPLVSKADPHNLPFFDGVFDLGFSGAFDRALFPGRYAEEMERTVKVGGVCVVAVEECGSEVVKEVGKLFRKSELVGVKNVTLLGSKMTRIVFKVTGTG</sequence>
<dbReference type="EMBL" id="CP093345">
    <property type="protein sequence ID" value="WOG91706.1"/>
    <property type="molecule type" value="Genomic_DNA"/>
</dbReference>
<dbReference type="PANTHER" id="PTHR45085">
    <property type="entry name" value="F21J9.14"/>
    <property type="match status" value="1"/>
</dbReference>
<dbReference type="PANTHER" id="PTHR45085:SF3">
    <property type="entry name" value="S-ADENOSYL-L-METHIONINE-DEPENDENT METHYLTRANSFERASES SUPERFAMILY PROTEIN"/>
    <property type="match status" value="1"/>
</dbReference>
<reference evidence="1" key="1">
    <citation type="journal article" date="2016" name="Nat. Genet.">
        <title>A high-quality carrot genome assembly provides new insights into carotenoid accumulation and asterid genome evolution.</title>
        <authorList>
            <person name="Iorizzo M."/>
            <person name="Ellison S."/>
            <person name="Senalik D."/>
            <person name="Zeng P."/>
            <person name="Satapoomin P."/>
            <person name="Huang J."/>
            <person name="Bowman M."/>
            <person name="Iovene M."/>
            <person name="Sanseverino W."/>
            <person name="Cavagnaro P."/>
            <person name="Yildiz M."/>
            <person name="Macko-Podgorni A."/>
            <person name="Moranska E."/>
            <person name="Grzebelus E."/>
            <person name="Grzebelus D."/>
            <person name="Ashrafi H."/>
            <person name="Zheng Z."/>
            <person name="Cheng S."/>
            <person name="Spooner D."/>
            <person name="Van Deynze A."/>
            <person name="Simon P."/>
        </authorList>
    </citation>
    <scope>NUCLEOTIDE SEQUENCE</scope>
    <source>
        <tissue evidence="1">Leaf</tissue>
    </source>
</reference>
<keyword evidence="2" id="KW-1185">Reference proteome</keyword>
<dbReference type="InterPro" id="IPR029063">
    <property type="entry name" value="SAM-dependent_MTases_sf"/>
</dbReference>
<reference evidence="1" key="2">
    <citation type="submission" date="2022-03" db="EMBL/GenBank/DDBJ databases">
        <title>Draft title - Genomic analysis of global carrot germplasm unveils the trajectory of domestication and the origin of high carotenoid orange carrot.</title>
        <authorList>
            <person name="Iorizzo M."/>
            <person name="Ellison S."/>
            <person name="Senalik D."/>
            <person name="Macko-Podgorni A."/>
            <person name="Grzebelus D."/>
            <person name="Bostan H."/>
            <person name="Rolling W."/>
            <person name="Curaba J."/>
            <person name="Simon P."/>
        </authorList>
    </citation>
    <scope>NUCLEOTIDE SEQUENCE</scope>
    <source>
        <tissue evidence="1">Leaf</tissue>
    </source>
</reference>
<accession>A0A166AAG6</accession>
<dbReference type="OMA" id="KHNRRIW"/>